<accession>A0A4R6BBE5</accession>
<evidence type="ECO:0000259" key="1">
    <source>
        <dbReference type="PROSITE" id="PS51462"/>
    </source>
</evidence>
<protein>
    <recommendedName>
        <fullName evidence="1">Nudix hydrolase domain-containing protein</fullName>
    </recommendedName>
</protein>
<feature type="domain" description="Nudix hydrolase" evidence="1">
    <location>
        <begin position="28"/>
        <end position="163"/>
    </location>
</feature>
<evidence type="ECO:0000313" key="3">
    <source>
        <dbReference type="Proteomes" id="UP000295310"/>
    </source>
</evidence>
<keyword evidence="3" id="KW-1185">Reference proteome</keyword>
<dbReference type="PROSITE" id="PS51462">
    <property type="entry name" value="NUDIX"/>
    <property type="match status" value="1"/>
</dbReference>
<reference evidence="2 3" key="1">
    <citation type="submission" date="2019-01" db="EMBL/GenBank/DDBJ databases">
        <title>Draft genome sequences of the type strains of six Macrococcus species.</title>
        <authorList>
            <person name="Mazhar S."/>
            <person name="Altermann E."/>
            <person name="Hill C."/>
            <person name="Mcauliffe O."/>
        </authorList>
    </citation>
    <scope>NUCLEOTIDE SEQUENCE [LARGE SCALE GENOMIC DNA]</scope>
    <source>
        <strain evidence="2 3">CCM4811</strain>
    </source>
</reference>
<dbReference type="Proteomes" id="UP000295310">
    <property type="component" value="Unassembled WGS sequence"/>
</dbReference>
<sequence>MSERLNIYYKNRKFKGTSERSHVHQWGEWHETFQCIFTQGDDIFLQKRSMHVKDYKGMVDVTVGGHLLSTETVEDGVREIEEEMGLNVSFERLIFLCTIPEELTTPEMIDKEFINIYTLEILAEELKKIKHDAEVEALIKVNKKDFYNFCLNHSKSCSGYQISDEEEILFTRDDFLPYSSTYFECLGALLNRR</sequence>
<dbReference type="InterPro" id="IPR015797">
    <property type="entry name" value="NUDIX_hydrolase-like_dom_sf"/>
</dbReference>
<gene>
    <name evidence="2" type="ORF">ERX27_09330</name>
</gene>
<dbReference type="Pfam" id="PF00293">
    <property type="entry name" value="NUDIX"/>
    <property type="match status" value="1"/>
</dbReference>
<dbReference type="OrthoDB" id="9780586at2"/>
<proteinExistence type="predicted"/>
<dbReference type="EMBL" id="SCWA01000018">
    <property type="protein sequence ID" value="TDL94302.1"/>
    <property type="molecule type" value="Genomic_DNA"/>
</dbReference>
<dbReference type="AlphaFoldDB" id="A0A4R6BBE5"/>
<dbReference type="SUPFAM" id="SSF55811">
    <property type="entry name" value="Nudix"/>
    <property type="match status" value="1"/>
</dbReference>
<organism evidence="2 3">
    <name type="scientific">Macrococcus brunensis</name>
    <dbReference type="NCBI Taxonomy" id="198483"/>
    <lineage>
        <taxon>Bacteria</taxon>
        <taxon>Bacillati</taxon>
        <taxon>Bacillota</taxon>
        <taxon>Bacilli</taxon>
        <taxon>Bacillales</taxon>
        <taxon>Staphylococcaceae</taxon>
        <taxon>Macrococcus</taxon>
    </lineage>
</organism>
<dbReference type="Gene3D" id="3.90.79.10">
    <property type="entry name" value="Nucleoside Triphosphate Pyrophosphohydrolase"/>
    <property type="match status" value="1"/>
</dbReference>
<evidence type="ECO:0000313" key="2">
    <source>
        <dbReference type="EMBL" id="TDL94302.1"/>
    </source>
</evidence>
<dbReference type="CDD" id="cd04692">
    <property type="entry name" value="NUDIX_Hydrolase"/>
    <property type="match status" value="1"/>
</dbReference>
<dbReference type="RefSeq" id="WP_133432569.1">
    <property type="nucleotide sequence ID" value="NZ_SCWA01000018.1"/>
</dbReference>
<name>A0A4R6BBE5_9STAP</name>
<dbReference type="InterPro" id="IPR000086">
    <property type="entry name" value="NUDIX_hydrolase_dom"/>
</dbReference>
<comment type="caution">
    <text evidence="2">The sequence shown here is derived from an EMBL/GenBank/DDBJ whole genome shotgun (WGS) entry which is preliminary data.</text>
</comment>